<protein>
    <submittedName>
        <fullName evidence="9">Sugar ABC transporter permease</fullName>
    </submittedName>
</protein>
<comment type="caution">
    <text evidence="9">The sequence shown here is derived from an EMBL/GenBank/DDBJ whole genome shotgun (WGS) entry which is preliminary data.</text>
</comment>
<dbReference type="InterPro" id="IPR000515">
    <property type="entry name" value="MetI-like"/>
</dbReference>
<dbReference type="Proteomes" id="UP001172055">
    <property type="component" value="Unassembled WGS sequence"/>
</dbReference>
<gene>
    <name evidence="9" type="ORF">QWY14_13820</name>
</gene>
<dbReference type="RefSeq" id="WP_301724453.1">
    <property type="nucleotide sequence ID" value="NZ_JAUJWV010000002.1"/>
</dbReference>
<keyword evidence="3" id="KW-1003">Cell membrane</keyword>
<dbReference type="EMBL" id="JAUJWV010000002">
    <property type="protein sequence ID" value="MDN7242887.1"/>
    <property type="molecule type" value="Genomic_DNA"/>
</dbReference>
<evidence type="ECO:0000256" key="5">
    <source>
        <dbReference type="ARBA" id="ARBA00022989"/>
    </source>
</evidence>
<evidence type="ECO:0000256" key="7">
    <source>
        <dbReference type="RuleBase" id="RU363032"/>
    </source>
</evidence>
<comment type="similarity">
    <text evidence="7">Belongs to the binding-protein-dependent transport system permease family.</text>
</comment>
<feature type="transmembrane region" description="Helical" evidence="7">
    <location>
        <begin position="103"/>
        <end position="124"/>
    </location>
</feature>
<keyword evidence="2 7" id="KW-0813">Transport</keyword>
<proteinExistence type="inferred from homology"/>
<reference evidence="9 10" key="1">
    <citation type="submission" date="2023-06" db="EMBL/GenBank/DDBJ databases">
        <title>Novel species in genus Planococcus.</title>
        <authorList>
            <person name="Ning S."/>
        </authorList>
    </citation>
    <scope>NUCLEOTIDE SEQUENCE [LARGE SCALE GENOMIC DNA]</scope>
    <source>
        <strain evidence="9 10">N028</strain>
    </source>
</reference>
<dbReference type="PANTHER" id="PTHR43005:SF1">
    <property type="entry name" value="SPERMIDINE_PUTRESCINE TRANSPORT SYSTEM PERMEASE PROTEIN"/>
    <property type="match status" value="1"/>
</dbReference>
<dbReference type="Pfam" id="PF00528">
    <property type="entry name" value="BPD_transp_1"/>
    <property type="match status" value="1"/>
</dbReference>
<dbReference type="CDD" id="cd06261">
    <property type="entry name" value="TM_PBP2"/>
    <property type="match status" value="1"/>
</dbReference>
<keyword evidence="5 7" id="KW-1133">Transmembrane helix</keyword>
<evidence type="ECO:0000256" key="1">
    <source>
        <dbReference type="ARBA" id="ARBA00004651"/>
    </source>
</evidence>
<evidence type="ECO:0000259" key="8">
    <source>
        <dbReference type="PROSITE" id="PS50928"/>
    </source>
</evidence>
<dbReference type="SUPFAM" id="SSF161098">
    <property type="entry name" value="MetI-like"/>
    <property type="match status" value="1"/>
</dbReference>
<dbReference type="PANTHER" id="PTHR43005">
    <property type="entry name" value="BLR7065 PROTEIN"/>
    <property type="match status" value="1"/>
</dbReference>
<accession>A0ABT8N5G2</accession>
<feature type="transmembrane region" description="Helical" evidence="7">
    <location>
        <begin position="244"/>
        <end position="266"/>
    </location>
</feature>
<dbReference type="InterPro" id="IPR035906">
    <property type="entry name" value="MetI-like_sf"/>
</dbReference>
<feature type="transmembrane region" description="Helical" evidence="7">
    <location>
        <begin position="136"/>
        <end position="156"/>
    </location>
</feature>
<keyword evidence="10" id="KW-1185">Reference proteome</keyword>
<feature type="transmembrane region" description="Helical" evidence="7">
    <location>
        <begin position="186"/>
        <end position="212"/>
    </location>
</feature>
<organism evidence="9 10">
    <name type="scientific">Planococcus shixiaomingii</name>
    <dbReference type="NCBI Taxonomy" id="3058393"/>
    <lineage>
        <taxon>Bacteria</taxon>
        <taxon>Bacillati</taxon>
        <taxon>Bacillota</taxon>
        <taxon>Bacilli</taxon>
        <taxon>Bacillales</taxon>
        <taxon>Caryophanaceae</taxon>
        <taxon>Planococcus</taxon>
    </lineage>
</organism>
<name>A0ABT8N5G2_9BACL</name>
<evidence type="ECO:0000313" key="10">
    <source>
        <dbReference type="Proteomes" id="UP001172055"/>
    </source>
</evidence>
<comment type="subcellular location">
    <subcellularLocation>
        <location evidence="1 7">Cell membrane</location>
        <topology evidence="1 7">Multi-pass membrane protein</topology>
    </subcellularLocation>
</comment>
<keyword evidence="4 7" id="KW-0812">Transmembrane</keyword>
<dbReference type="PROSITE" id="PS50928">
    <property type="entry name" value="ABC_TM1"/>
    <property type="match status" value="1"/>
</dbReference>
<feature type="transmembrane region" description="Helical" evidence="7">
    <location>
        <begin position="297"/>
        <end position="318"/>
    </location>
</feature>
<keyword evidence="6 7" id="KW-0472">Membrane</keyword>
<evidence type="ECO:0000313" key="9">
    <source>
        <dbReference type="EMBL" id="MDN7242887.1"/>
    </source>
</evidence>
<evidence type="ECO:0000256" key="6">
    <source>
        <dbReference type="ARBA" id="ARBA00023136"/>
    </source>
</evidence>
<feature type="transmembrane region" description="Helical" evidence="7">
    <location>
        <begin position="39"/>
        <end position="60"/>
    </location>
</feature>
<feature type="domain" description="ABC transmembrane type-1" evidence="8">
    <location>
        <begin position="99"/>
        <end position="313"/>
    </location>
</feature>
<sequence length="322" mass="35743">MGKGAAEMGKGEAYGKAPVIPRPRQAESKSKRGVKFKHFLPYLLISPLVIWILLTIFIPLSTVVRESFYSAGFVGTESEFVGLQNYTEVLASGAYWTSWKNSLIWVVGNGILQTVLAYSVALYLNKSSRISNTARTWMIIPWIIPTIVVAIFWQWIFNGSYGIMNAVLMNIGAIDQPLNLLGNPTWALPTIIFINSWHWFPFLTVLILAALAGIPEELYEASAVDGANKFQEFWHITLPSLQHISFALGLVGTLWMFNIFDIIYALTEGGPAGSTTTVSIQIYQEAFEHFEISSASAMSVVTALIMLVFAIVYIKFAAPKED</sequence>
<evidence type="ECO:0000256" key="2">
    <source>
        <dbReference type="ARBA" id="ARBA00022448"/>
    </source>
</evidence>
<evidence type="ECO:0000256" key="3">
    <source>
        <dbReference type="ARBA" id="ARBA00022475"/>
    </source>
</evidence>
<dbReference type="Gene3D" id="1.10.3720.10">
    <property type="entry name" value="MetI-like"/>
    <property type="match status" value="1"/>
</dbReference>
<evidence type="ECO:0000256" key="4">
    <source>
        <dbReference type="ARBA" id="ARBA00022692"/>
    </source>
</evidence>